<dbReference type="Gene3D" id="2.60.120.1440">
    <property type="match status" value="1"/>
</dbReference>
<feature type="domain" description="FecR protein" evidence="1">
    <location>
        <begin position="177"/>
        <end position="274"/>
    </location>
</feature>
<dbReference type="InterPro" id="IPR012373">
    <property type="entry name" value="Ferrdict_sens_TM"/>
</dbReference>
<reference evidence="4" key="1">
    <citation type="submission" date="2016-11" db="EMBL/GenBank/DDBJ databases">
        <authorList>
            <person name="Varghese N."/>
            <person name="Submissions S."/>
        </authorList>
    </citation>
    <scope>NUCLEOTIDE SEQUENCE [LARGE SCALE GENOMIC DNA]</scope>
    <source>
        <strain evidence="4">DSM 26349</strain>
    </source>
</reference>
<dbReference type="Gene3D" id="3.55.50.30">
    <property type="match status" value="1"/>
</dbReference>
<evidence type="ECO:0000313" key="3">
    <source>
        <dbReference type="EMBL" id="SHJ57308.1"/>
    </source>
</evidence>
<proteinExistence type="predicted"/>
<dbReference type="GO" id="GO:0016989">
    <property type="term" value="F:sigma factor antagonist activity"/>
    <property type="evidence" value="ECO:0007669"/>
    <property type="project" value="TreeGrafter"/>
</dbReference>
<evidence type="ECO:0000259" key="2">
    <source>
        <dbReference type="Pfam" id="PF16344"/>
    </source>
</evidence>
<dbReference type="RefSeq" id="WP_073219706.1">
    <property type="nucleotide sequence ID" value="NZ_FNNS01000020.1"/>
</dbReference>
<gene>
    <name evidence="3" type="ORF">SAMN04487908_12015</name>
</gene>
<dbReference type="InterPro" id="IPR006860">
    <property type="entry name" value="FecR"/>
</dbReference>
<accession>A0A1M6KEG3</accession>
<dbReference type="InterPro" id="IPR032508">
    <property type="entry name" value="FecR_C"/>
</dbReference>
<sequence length="387" mass="43796">MTIHDRLFALANKLAKSLSKGEKIAALNEAEFLSKETKNRIEKNLSEENIQKQQLKLAEIDIDNDWEKVANRLQKPTRKPTKNLISKLYKAAAIALLLFSFSYFTYNHIQKSGQGASVQVAIEPGTDKAILTLEDGTQVALSPETPFKNKIAQTKGDRLEYKQVNNQLHTVFNYLAVPRGGQYQLTLADGTKIWLNAETKIKYPVAFQPGKIRTVELLYGEVYLDVSPSTKHQGDAFKIIAQEQEVEVIGTEFNLKAYGEEAKIYTTLVEGKVQIIANDKQAYLNPSEQSILDLNSGQLSKDQVDVNYDTAWIRGYFYFKDKPLKEIMQVLARWYDVQISFDSSELEKVKFSGLLSKKQTIEAILNGIKNTNSINAYDIKNNTVIIR</sequence>
<dbReference type="OrthoDB" id="649666at2"/>
<dbReference type="PANTHER" id="PTHR30273:SF2">
    <property type="entry name" value="PROTEIN FECR"/>
    <property type="match status" value="1"/>
</dbReference>
<keyword evidence="4" id="KW-1185">Reference proteome</keyword>
<dbReference type="PANTHER" id="PTHR30273">
    <property type="entry name" value="PERIPLASMIC SIGNAL SENSOR AND SIGMA FACTOR ACTIVATOR FECR-RELATED"/>
    <property type="match status" value="1"/>
</dbReference>
<name>A0A1M6KEG3_9FLAO</name>
<evidence type="ECO:0000313" key="4">
    <source>
        <dbReference type="Proteomes" id="UP000184172"/>
    </source>
</evidence>
<dbReference type="Proteomes" id="UP000184172">
    <property type="component" value="Unassembled WGS sequence"/>
</dbReference>
<feature type="domain" description="Protein FecR C-terminal" evidence="2">
    <location>
        <begin position="316"/>
        <end position="386"/>
    </location>
</feature>
<organism evidence="3 4">
    <name type="scientific">Aequorivita viscosa</name>
    <dbReference type="NCBI Taxonomy" id="797419"/>
    <lineage>
        <taxon>Bacteria</taxon>
        <taxon>Pseudomonadati</taxon>
        <taxon>Bacteroidota</taxon>
        <taxon>Flavobacteriia</taxon>
        <taxon>Flavobacteriales</taxon>
        <taxon>Flavobacteriaceae</taxon>
        <taxon>Aequorivita</taxon>
    </lineage>
</organism>
<dbReference type="EMBL" id="FQYV01000020">
    <property type="protein sequence ID" value="SHJ57308.1"/>
    <property type="molecule type" value="Genomic_DNA"/>
</dbReference>
<evidence type="ECO:0000259" key="1">
    <source>
        <dbReference type="Pfam" id="PF04773"/>
    </source>
</evidence>
<dbReference type="Pfam" id="PF04773">
    <property type="entry name" value="FecR"/>
    <property type="match status" value="1"/>
</dbReference>
<dbReference type="STRING" id="797419.SAMN05216556_12058"/>
<dbReference type="Pfam" id="PF16344">
    <property type="entry name" value="FecR_C"/>
    <property type="match status" value="1"/>
</dbReference>
<dbReference type="AlphaFoldDB" id="A0A1M6KEG3"/>
<protein>
    <submittedName>
        <fullName evidence="3">FecR family protein</fullName>
    </submittedName>
</protein>